<dbReference type="STRING" id="1306953.J121_1081"/>
<dbReference type="PATRIC" id="fig|1306953.7.peg.1111"/>
<dbReference type="PANTHER" id="PTHR42770">
    <property type="entry name" value="AMINO ACID TRANSPORTER-RELATED"/>
    <property type="match status" value="1"/>
</dbReference>
<gene>
    <name evidence="7" type="ORF">J121_1081</name>
</gene>
<keyword evidence="4 6" id="KW-1133">Transmembrane helix</keyword>
<protein>
    <submittedName>
        <fullName evidence="7">Amino acid permease-associated protein</fullName>
    </submittedName>
</protein>
<feature type="transmembrane region" description="Helical" evidence="6">
    <location>
        <begin position="111"/>
        <end position="133"/>
    </location>
</feature>
<evidence type="ECO:0000256" key="1">
    <source>
        <dbReference type="ARBA" id="ARBA00004651"/>
    </source>
</evidence>
<feature type="transmembrane region" description="Helical" evidence="6">
    <location>
        <begin position="64"/>
        <end position="83"/>
    </location>
</feature>
<dbReference type="Proteomes" id="UP000037446">
    <property type="component" value="Unassembled WGS sequence"/>
</dbReference>
<evidence type="ECO:0000256" key="4">
    <source>
        <dbReference type="ARBA" id="ARBA00022989"/>
    </source>
</evidence>
<evidence type="ECO:0000256" key="5">
    <source>
        <dbReference type="ARBA" id="ARBA00023136"/>
    </source>
</evidence>
<evidence type="ECO:0000313" key="8">
    <source>
        <dbReference type="Proteomes" id="UP000037446"/>
    </source>
</evidence>
<evidence type="ECO:0000313" key="7">
    <source>
        <dbReference type="EMBL" id="KNH02675.1"/>
    </source>
</evidence>
<feature type="transmembrane region" description="Helical" evidence="6">
    <location>
        <begin position="210"/>
        <end position="228"/>
    </location>
</feature>
<feature type="transmembrane region" description="Helical" evidence="6">
    <location>
        <begin position="388"/>
        <end position="407"/>
    </location>
</feature>
<dbReference type="AlphaFoldDB" id="A0A0L1KF22"/>
<dbReference type="Gene3D" id="1.20.1740.10">
    <property type="entry name" value="Amino acid/polyamine transporter I"/>
    <property type="match status" value="1"/>
</dbReference>
<feature type="transmembrane region" description="Helical" evidence="6">
    <location>
        <begin position="240"/>
        <end position="263"/>
    </location>
</feature>
<dbReference type="InterPro" id="IPR002293">
    <property type="entry name" value="AA/rel_permease1"/>
</dbReference>
<dbReference type="InterPro" id="IPR050367">
    <property type="entry name" value="APC_superfamily"/>
</dbReference>
<feature type="transmembrane region" description="Helical" evidence="6">
    <location>
        <begin position="359"/>
        <end position="381"/>
    </location>
</feature>
<comment type="caution">
    <text evidence="7">The sequence shown here is derived from an EMBL/GenBank/DDBJ whole genome shotgun (WGS) entry which is preliminary data.</text>
</comment>
<dbReference type="EMBL" id="JYNE01000021">
    <property type="protein sequence ID" value="KNH02675.1"/>
    <property type="molecule type" value="Genomic_DNA"/>
</dbReference>
<evidence type="ECO:0000256" key="2">
    <source>
        <dbReference type="ARBA" id="ARBA00022475"/>
    </source>
</evidence>
<proteinExistence type="predicted"/>
<feature type="transmembrane region" description="Helical" evidence="6">
    <location>
        <begin position="168"/>
        <end position="190"/>
    </location>
</feature>
<name>A0A0L1KF22_9SPHN</name>
<sequence>MCRIGLCKAGFAAIPRAMDPTKIAPPRTVGFWGTSLFPLNGMIGAGIFALPAVLVAAVGNFAPWMMLVGGILFLPLALCYAWMATRFEHSGGSVLYGEAAFGRFVGFQAGWARYASAIVTAAANMHVMVAYLAALFPGLAGPVASPVAVAVGLALITAINLYGMRASVGALGVMTAIKLLPLGALILSALFAGGEMGAVTLPQFSQVETVILLTFYAFIGFEGVVEAAGEFKHPKRDVPLSIVTMVSGVTLLYMAIIWAFIAIGPQFAGEDNALAGVAGASMGQIGSLAIVVAASFSIGANNFASGVAQPRLMYGMAERGMLPRWFEYVHPRFLTPFNAILFYGVAAMLFGLWEGFEVLAIAGTLVRLVTYVVTSCALPVLEHREGRIDPLHLFCVIFAVASSLFIAAQTQSWLVFGGLLVVGTLLYFIAARQKPEYPLDEA</sequence>
<reference evidence="7" key="1">
    <citation type="submission" date="2015-02" db="EMBL/GenBank/DDBJ databases">
        <authorList>
            <person name="Chooi Y.-H."/>
        </authorList>
    </citation>
    <scope>NUCLEOTIDE SEQUENCE [LARGE SCALE GENOMIC DNA]</scope>
    <source>
        <strain evidence="7">LAMA 915</strain>
    </source>
</reference>
<accession>A0A0L1KF22</accession>
<feature type="transmembrane region" description="Helical" evidence="6">
    <location>
        <begin position="283"/>
        <end position="304"/>
    </location>
</feature>
<organism evidence="7 8">
    <name type="scientific">Qipengyuania citrea LAMA 915</name>
    <dbReference type="NCBI Taxonomy" id="1306953"/>
    <lineage>
        <taxon>Bacteria</taxon>
        <taxon>Pseudomonadati</taxon>
        <taxon>Pseudomonadota</taxon>
        <taxon>Alphaproteobacteria</taxon>
        <taxon>Sphingomonadales</taxon>
        <taxon>Erythrobacteraceae</taxon>
        <taxon>Qipengyuania</taxon>
    </lineage>
</organism>
<keyword evidence="2" id="KW-1003">Cell membrane</keyword>
<feature type="transmembrane region" description="Helical" evidence="6">
    <location>
        <begin position="36"/>
        <end position="58"/>
    </location>
</feature>
<keyword evidence="3 6" id="KW-0812">Transmembrane</keyword>
<dbReference type="Pfam" id="PF13520">
    <property type="entry name" value="AA_permease_2"/>
    <property type="match status" value="1"/>
</dbReference>
<feature type="transmembrane region" description="Helical" evidence="6">
    <location>
        <begin position="139"/>
        <end position="161"/>
    </location>
</feature>
<feature type="transmembrane region" description="Helical" evidence="6">
    <location>
        <begin position="333"/>
        <end position="353"/>
    </location>
</feature>
<dbReference type="GO" id="GO:0022857">
    <property type="term" value="F:transmembrane transporter activity"/>
    <property type="evidence" value="ECO:0007669"/>
    <property type="project" value="InterPro"/>
</dbReference>
<evidence type="ECO:0000256" key="3">
    <source>
        <dbReference type="ARBA" id="ARBA00022692"/>
    </source>
</evidence>
<feature type="transmembrane region" description="Helical" evidence="6">
    <location>
        <begin position="413"/>
        <end position="430"/>
    </location>
</feature>
<dbReference type="PIRSF" id="PIRSF006060">
    <property type="entry name" value="AA_transporter"/>
    <property type="match status" value="1"/>
</dbReference>
<dbReference type="GO" id="GO:0005886">
    <property type="term" value="C:plasma membrane"/>
    <property type="evidence" value="ECO:0007669"/>
    <property type="project" value="UniProtKB-SubCell"/>
</dbReference>
<keyword evidence="5 6" id="KW-0472">Membrane</keyword>
<evidence type="ECO:0000256" key="6">
    <source>
        <dbReference type="SAM" id="Phobius"/>
    </source>
</evidence>
<dbReference type="PANTHER" id="PTHR42770:SF7">
    <property type="entry name" value="MEMBRANE PROTEIN"/>
    <property type="match status" value="1"/>
</dbReference>
<comment type="subcellular location">
    <subcellularLocation>
        <location evidence="1">Cell membrane</location>
        <topology evidence="1">Multi-pass membrane protein</topology>
    </subcellularLocation>
</comment>